<sequence>MREVIVTALLWAVLSVSAAAEYDSEAYDRFVRSAEANSVTNGGYWFELYNALGEWEKTMLIFGYADPGDLAACERVKASAEEDQPGVLFRCNPVHSVQ</sequence>
<dbReference type="RefSeq" id="WP_260003822.1">
    <property type="nucleotide sequence ID" value="NZ_CP081078.1"/>
</dbReference>
<feature type="chain" id="PRO_5045622234" description="DUF4189 domain-containing protein" evidence="1">
    <location>
        <begin position="19"/>
        <end position="98"/>
    </location>
</feature>
<protein>
    <recommendedName>
        <fullName evidence="4">DUF4189 domain-containing protein</fullName>
    </recommendedName>
</protein>
<gene>
    <name evidence="2" type="ORF">K3722_07575</name>
</gene>
<evidence type="ECO:0000313" key="3">
    <source>
        <dbReference type="Proteomes" id="UP001058184"/>
    </source>
</evidence>
<keyword evidence="1" id="KW-0732">Signal</keyword>
<dbReference type="Proteomes" id="UP001058184">
    <property type="component" value="Chromosome"/>
</dbReference>
<proteinExistence type="predicted"/>
<reference evidence="2" key="1">
    <citation type="submission" date="2021-08" db="EMBL/GenBank/DDBJ databases">
        <authorList>
            <person name="Nwanade C."/>
            <person name="Wang M."/>
            <person name="Masoudi A."/>
            <person name="Yu Z."/>
            <person name="Liu J."/>
        </authorList>
    </citation>
    <scope>NUCLEOTIDE SEQUENCE</scope>
    <source>
        <strain evidence="2">S141</strain>
    </source>
</reference>
<name>A0ABY5X0S3_LEICA</name>
<evidence type="ECO:0000313" key="2">
    <source>
        <dbReference type="EMBL" id="UWQ59981.1"/>
    </source>
</evidence>
<keyword evidence="3" id="KW-1185">Reference proteome</keyword>
<evidence type="ECO:0008006" key="4">
    <source>
        <dbReference type="Google" id="ProtNLM"/>
    </source>
</evidence>
<dbReference type="EMBL" id="CP081078">
    <property type="protein sequence ID" value="UWQ59981.1"/>
    <property type="molecule type" value="Genomic_DNA"/>
</dbReference>
<feature type="signal peptide" evidence="1">
    <location>
        <begin position="1"/>
        <end position="18"/>
    </location>
</feature>
<evidence type="ECO:0000256" key="1">
    <source>
        <dbReference type="SAM" id="SignalP"/>
    </source>
</evidence>
<organism evidence="2 3">
    <name type="scientific">Leisingera caerulea</name>
    <name type="common">Phaeobacter caeruleus</name>
    <dbReference type="NCBI Taxonomy" id="506591"/>
    <lineage>
        <taxon>Bacteria</taxon>
        <taxon>Pseudomonadati</taxon>
        <taxon>Pseudomonadota</taxon>
        <taxon>Alphaproteobacteria</taxon>
        <taxon>Rhodobacterales</taxon>
        <taxon>Roseobacteraceae</taxon>
        <taxon>Leisingera</taxon>
    </lineage>
</organism>
<accession>A0ABY5X0S3</accession>